<feature type="domain" description="Helix-hairpin-helix DNA-binding motif class 1" evidence="3">
    <location>
        <begin position="248"/>
        <end position="267"/>
    </location>
</feature>
<dbReference type="Pfam" id="PF12836">
    <property type="entry name" value="HHH_3"/>
    <property type="match status" value="1"/>
</dbReference>
<dbReference type="Gene3D" id="3.10.560.10">
    <property type="entry name" value="Outer membrane lipoprotein wza domain like"/>
    <property type="match status" value="1"/>
</dbReference>
<evidence type="ECO:0000313" key="4">
    <source>
        <dbReference type="EMBL" id="CAA9308744.1"/>
    </source>
</evidence>
<dbReference type="AlphaFoldDB" id="A0A6J4KLX2"/>
<dbReference type="InterPro" id="IPR010994">
    <property type="entry name" value="RuvA_2-like"/>
</dbReference>
<dbReference type="InterPro" id="IPR003583">
    <property type="entry name" value="Hlx-hairpin-Hlx_DNA-bd_motif"/>
</dbReference>
<sequence>MARRANPDPLLLQTVSQRLARLLAENEPPPAEASNAPDPPPPEDPAAALPEPQRFGRSHLGVVAVLLLLGLVGAGWTVVRARPVALAAPATSPSAPVPGAVVTELAAPPSTATTAAGSPSPSSRLVVHVLGAVHSPGLVGLPAPARVQDAVDAAGGFTRTADPGELNLAQLLTDGQQVVIGNRGQPQGQVRGSPGAARPGGAASGGTGAVDLNSADAAQLDELPGIGPVTAAKILAWRDQHGRFTRVEELQEVDGIGPKTYAEIAPHLRV</sequence>
<keyword evidence="2" id="KW-1133">Transmembrane helix</keyword>
<protein>
    <recommendedName>
        <fullName evidence="3">Helix-hairpin-helix DNA-binding motif class 1 domain-containing protein</fullName>
    </recommendedName>
</protein>
<evidence type="ECO:0000256" key="1">
    <source>
        <dbReference type="SAM" id="MobiDB-lite"/>
    </source>
</evidence>
<feature type="compositionally biased region" description="Pro residues" evidence="1">
    <location>
        <begin position="27"/>
        <end position="44"/>
    </location>
</feature>
<dbReference type="PANTHER" id="PTHR21180:SF32">
    <property type="entry name" value="ENDONUCLEASE_EXONUCLEASE_PHOSPHATASE FAMILY DOMAIN-CONTAINING PROTEIN 1"/>
    <property type="match status" value="1"/>
</dbReference>
<dbReference type="EMBL" id="CADCTT010000218">
    <property type="protein sequence ID" value="CAA9308744.1"/>
    <property type="molecule type" value="Genomic_DNA"/>
</dbReference>
<dbReference type="PANTHER" id="PTHR21180">
    <property type="entry name" value="ENDONUCLEASE/EXONUCLEASE/PHOSPHATASE FAMILY DOMAIN-CONTAINING PROTEIN 1"/>
    <property type="match status" value="1"/>
</dbReference>
<reference evidence="4" key="1">
    <citation type="submission" date="2020-02" db="EMBL/GenBank/DDBJ databases">
        <authorList>
            <person name="Meier V. D."/>
        </authorList>
    </citation>
    <scope>NUCLEOTIDE SEQUENCE</scope>
    <source>
        <strain evidence="4">AVDCRST_MAG61</strain>
    </source>
</reference>
<feature type="domain" description="Helix-hairpin-helix DNA-binding motif class 1" evidence="3">
    <location>
        <begin position="218"/>
        <end position="237"/>
    </location>
</feature>
<keyword evidence="2" id="KW-0472">Membrane</keyword>
<dbReference type="SUPFAM" id="SSF47781">
    <property type="entry name" value="RuvA domain 2-like"/>
    <property type="match status" value="1"/>
</dbReference>
<accession>A0A6J4KLX2</accession>
<dbReference type="SMART" id="SM00278">
    <property type="entry name" value="HhH1"/>
    <property type="match status" value="2"/>
</dbReference>
<feature type="region of interest" description="Disordered" evidence="1">
    <location>
        <begin position="183"/>
        <end position="208"/>
    </location>
</feature>
<name>A0A6J4KLX2_9ACTN</name>
<evidence type="ECO:0000259" key="3">
    <source>
        <dbReference type="SMART" id="SM00278"/>
    </source>
</evidence>
<dbReference type="GO" id="GO:0015627">
    <property type="term" value="C:type II protein secretion system complex"/>
    <property type="evidence" value="ECO:0007669"/>
    <property type="project" value="TreeGrafter"/>
</dbReference>
<dbReference type="GO" id="GO:0015628">
    <property type="term" value="P:protein secretion by the type II secretion system"/>
    <property type="evidence" value="ECO:0007669"/>
    <property type="project" value="TreeGrafter"/>
</dbReference>
<dbReference type="InterPro" id="IPR051675">
    <property type="entry name" value="Endo/Exo/Phosphatase_dom_1"/>
</dbReference>
<proteinExistence type="predicted"/>
<dbReference type="Gene3D" id="1.10.150.320">
    <property type="entry name" value="Photosystem II 12 kDa extrinsic protein"/>
    <property type="match status" value="1"/>
</dbReference>
<dbReference type="GO" id="GO:0003677">
    <property type="term" value="F:DNA binding"/>
    <property type="evidence" value="ECO:0007669"/>
    <property type="project" value="InterPro"/>
</dbReference>
<keyword evidence="2" id="KW-0812">Transmembrane</keyword>
<feature type="region of interest" description="Disordered" evidence="1">
    <location>
        <begin position="22"/>
        <end position="52"/>
    </location>
</feature>
<evidence type="ECO:0000256" key="2">
    <source>
        <dbReference type="SAM" id="Phobius"/>
    </source>
</evidence>
<dbReference type="GO" id="GO:0006281">
    <property type="term" value="P:DNA repair"/>
    <property type="evidence" value="ECO:0007669"/>
    <property type="project" value="InterPro"/>
</dbReference>
<dbReference type="Pfam" id="PF10531">
    <property type="entry name" value="SLBB"/>
    <property type="match status" value="1"/>
</dbReference>
<dbReference type="InterPro" id="IPR019554">
    <property type="entry name" value="Soluble_ligand-bd"/>
</dbReference>
<feature type="transmembrane region" description="Helical" evidence="2">
    <location>
        <begin position="60"/>
        <end position="79"/>
    </location>
</feature>
<gene>
    <name evidence="4" type="ORF">AVDCRST_MAG61-1559</name>
</gene>
<feature type="compositionally biased region" description="Low complexity" evidence="1">
    <location>
        <begin position="191"/>
        <end position="201"/>
    </location>
</feature>
<organism evidence="4">
    <name type="scientific">uncultured Friedmanniella sp</name>
    <dbReference type="NCBI Taxonomy" id="335381"/>
    <lineage>
        <taxon>Bacteria</taxon>
        <taxon>Bacillati</taxon>
        <taxon>Actinomycetota</taxon>
        <taxon>Actinomycetes</taxon>
        <taxon>Propionibacteriales</taxon>
        <taxon>Nocardioidaceae</taxon>
        <taxon>Friedmanniella</taxon>
        <taxon>environmental samples</taxon>
    </lineage>
</organism>